<comment type="caution">
    <text evidence="9">The sequence shown here is derived from an EMBL/GenBank/DDBJ whole genome shotgun (WGS) entry which is preliminary data.</text>
</comment>
<dbReference type="GO" id="GO:0003677">
    <property type="term" value="F:DNA binding"/>
    <property type="evidence" value="ECO:0007669"/>
    <property type="project" value="TreeGrafter"/>
</dbReference>
<proteinExistence type="predicted"/>
<evidence type="ECO:0000259" key="7">
    <source>
        <dbReference type="PROSITE" id="PS50827"/>
    </source>
</evidence>
<dbReference type="InterPro" id="IPR013136">
    <property type="entry name" value="WSTF_Acf1_Cbp146"/>
</dbReference>
<evidence type="ECO:0000259" key="8">
    <source>
        <dbReference type="PROSITE" id="PS51136"/>
    </source>
</evidence>
<evidence type="ECO:0000256" key="4">
    <source>
        <dbReference type="PROSITE-ProRule" id="PRU00475"/>
    </source>
</evidence>
<feature type="compositionally biased region" description="Acidic residues" evidence="6">
    <location>
        <begin position="1251"/>
        <end position="1262"/>
    </location>
</feature>
<feature type="region of interest" description="Disordered" evidence="6">
    <location>
        <begin position="701"/>
        <end position="721"/>
    </location>
</feature>
<feature type="region of interest" description="Disordered" evidence="6">
    <location>
        <begin position="1223"/>
        <end position="1283"/>
    </location>
</feature>
<dbReference type="PROSITE" id="PS51136">
    <property type="entry name" value="WAC"/>
    <property type="match status" value="1"/>
</dbReference>
<dbReference type="InterPro" id="IPR028941">
    <property type="entry name" value="WHIM2_dom"/>
</dbReference>
<feature type="compositionally biased region" description="Polar residues" evidence="6">
    <location>
        <begin position="147"/>
        <end position="175"/>
    </location>
</feature>
<dbReference type="Pfam" id="PF15612">
    <property type="entry name" value="WHIM1"/>
    <property type="match status" value="1"/>
</dbReference>
<evidence type="ECO:0000256" key="6">
    <source>
        <dbReference type="SAM" id="MobiDB-lite"/>
    </source>
</evidence>
<name>A0A6V7X652_MELEN</name>
<organism evidence="9 10">
    <name type="scientific">Meloidogyne enterolobii</name>
    <name type="common">Root-knot nematode worm</name>
    <name type="synonym">Meloidogyne mayaguensis</name>
    <dbReference type="NCBI Taxonomy" id="390850"/>
    <lineage>
        <taxon>Eukaryota</taxon>
        <taxon>Metazoa</taxon>
        <taxon>Ecdysozoa</taxon>
        <taxon>Nematoda</taxon>
        <taxon>Chromadorea</taxon>
        <taxon>Rhabditida</taxon>
        <taxon>Tylenchina</taxon>
        <taxon>Tylenchomorpha</taxon>
        <taxon>Tylenchoidea</taxon>
        <taxon>Meloidogynidae</taxon>
        <taxon>Meloidogyninae</taxon>
        <taxon>Meloidogyne</taxon>
    </lineage>
</organism>
<keyword evidence="3 4" id="KW-0539">Nucleus</keyword>
<feature type="domain" description="DDT" evidence="7">
    <location>
        <begin position="466"/>
        <end position="531"/>
    </location>
</feature>
<dbReference type="GO" id="GO:0008623">
    <property type="term" value="C:CHRAC"/>
    <property type="evidence" value="ECO:0007669"/>
    <property type="project" value="TreeGrafter"/>
</dbReference>
<evidence type="ECO:0000256" key="5">
    <source>
        <dbReference type="SAM" id="Coils"/>
    </source>
</evidence>
<sequence>MPTTINKNFQAIAPIPDGISPNTEVFYHPSTNEVFENYEDYFERMIQLNSSCWSCTMTGRNGLTYDEALQSEADAMEQINKFPSFLETPILYLIHHYTCRARVDELVSDIMLFMRDRYFINEDVLYRLGSKKRLPARIVSVNYHPPNDSQNNNAGTSATETQTTKVSESPQQNGVITKASLKPTKSKSPNKKDGEQSAGLEFCNPDCFTYSIQIIDKESESDSDASSIIDDKKNGCDTKGELLNNITHQQIFRSKYSYATRPRIKLFIKYYTEMSDGRFVVKPNSVADFHLDRLRFGQLFADCPPPKFPQTRSLKKQKDRNTSFSDSDKLFPSTMKMLMEENYSRPSTSAQLSSSNGQSMKKAGVSKADIRRKRIIEQQMQLRPLFETAENHGVENVERWRQTFQQKLLKKQLRRLNFVNNKLNSVEKQRELLAEWRKPRDDLLCDDLQPFPSGYRELRWPDWVPRELYWEILSVQSFFQNFAEVLFHDGKNPFTLTNIATAIVSRQTTENTQFYQILDWLMTAMNKSIEEDEGDPADLTKPEHIGNETVKDFDHPVHGDHIRQINKECERVHIRALIRDSRDITEIIRLHLKTSGYYTQYRRQLRGFMHCYEDDGYIFSHSETEIMELLKKSSIYALNPHQRVKLFNVLINQLLSHRRCRTLITKRTEEMNELKRELRHLKAIDQQHERESREAYQLLSQQKTHETGEKSQASKSSSKQLSHLRRALVQLNEGRRIQNISEIKERLLDEKNPLPWAQMENITEVLEFRAVQRNFHSDRVQELLQKIFELHGKMGLYFLGRDRAFRSYYYMCSTFLIQCPSIEQCGKCEELTPDPTQLSADEDDDIQILDSYGVAVSGMLENNKTHEKPLVIEGSNNVNKCTESLSTGEKLNTGEQEEHKDQNNVIDDEGFADVDPLMACTSKKGCPVHNPSSGRLLYFIERDAVKKILDSLNPRGFRESELSENISFFKEIYTKEMNDFLDVWKDRHSVRPLSLKLFGFSSSIPRELGGGKDEVKIEQNPSISDALYRDMISHLLQLEEFVHERRFGYPRCTVDREKWRQALEADGDTTPFCVDNRVSVLHSSHSDILFTPSLLFGKEIFNITPVEKTPSQTFIDWQRAIKFCQSPSAVALFATTFEYSVNWDYESPLEKEKRKKNTVANLVNSQNQLLANNNRACTVFVKPRREAQTLLADAADLLVSGPRQRRPVTKYGECEMDLDKIDFGDEKLSESEGTDKETETEEEMENRILDENGDIGESSEGDVEVRRDDFSDDEDEDLKSKKNRRRSHFHHFDGFGALRYEGLGRKRKAVTHFDPSNYAGTSGYSDDQGTSTSYGQHMDLEEFEDKNDGGGDNVDNEWLIDDDQMNDETGQQQQQVQTNEGILLEEWQQLG</sequence>
<dbReference type="Pfam" id="PF10537">
    <property type="entry name" value="WAC_Acf1_DNA_bd"/>
    <property type="match status" value="1"/>
</dbReference>
<protein>
    <submittedName>
        <fullName evidence="9">Uncharacterized protein</fullName>
    </submittedName>
</protein>
<evidence type="ECO:0000313" key="10">
    <source>
        <dbReference type="Proteomes" id="UP000580250"/>
    </source>
</evidence>
<dbReference type="PANTHER" id="PTHR46510">
    <property type="entry name" value="BROMODOMAIN ADJACENT TO ZINC FINGER DOMAIN PROTEIN 1A"/>
    <property type="match status" value="1"/>
</dbReference>
<feature type="compositionally biased region" description="Acidic residues" evidence="6">
    <location>
        <begin position="1354"/>
        <end position="1366"/>
    </location>
</feature>
<evidence type="ECO:0000256" key="1">
    <source>
        <dbReference type="ARBA" id="ARBA00004123"/>
    </source>
</evidence>
<dbReference type="InterPro" id="IPR028942">
    <property type="entry name" value="WHIM1_dom"/>
</dbReference>
<dbReference type="GO" id="GO:0045740">
    <property type="term" value="P:positive regulation of DNA replication"/>
    <property type="evidence" value="ECO:0007669"/>
    <property type="project" value="TreeGrafter"/>
</dbReference>
<dbReference type="PANTHER" id="PTHR46510:SF1">
    <property type="entry name" value="BROMODOMAIN ADJACENT TO ZINC FINGER DOMAIN PROTEIN 1A"/>
    <property type="match status" value="1"/>
</dbReference>
<dbReference type="OrthoDB" id="332390at2759"/>
<accession>A0A6V7X652</accession>
<dbReference type="GO" id="GO:0006355">
    <property type="term" value="P:regulation of DNA-templated transcription"/>
    <property type="evidence" value="ECO:0007669"/>
    <property type="project" value="TreeGrafter"/>
</dbReference>
<dbReference type="Proteomes" id="UP000580250">
    <property type="component" value="Unassembled WGS sequence"/>
</dbReference>
<feature type="region of interest" description="Disordered" evidence="6">
    <location>
        <begin position="307"/>
        <end position="327"/>
    </location>
</feature>
<dbReference type="GO" id="GO:0000228">
    <property type="term" value="C:nuclear chromosome"/>
    <property type="evidence" value="ECO:0007669"/>
    <property type="project" value="TreeGrafter"/>
</dbReference>
<feature type="compositionally biased region" description="Polar residues" evidence="6">
    <location>
        <begin position="1318"/>
        <end position="1335"/>
    </location>
</feature>
<evidence type="ECO:0000313" key="9">
    <source>
        <dbReference type="EMBL" id="CAD2194739.1"/>
    </source>
</evidence>
<dbReference type="InterPro" id="IPR018501">
    <property type="entry name" value="DDT_dom"/>
</dbReference>
<feature type="compositionally biased region" description="Basic and acidic residues" evidence="6">
    <location>
        <begin position="1223"/>
        <end position="1237"/>
    </location>
</feature>
<dbReference type="GO" id="GO:0006338">
    <property type="term" value="P:chromatin remodeling"/>
    <property type="evidence" value="ECO:0007669"/>
    <property type="project" value="InterPro"/>
</dbReference>
<gene>
    <name evidence="9" type="ORF">MENT_LOCUS47777</name>
</gene>
<keyword evidence="2 5" id="KW-0175">Coiled coil</keyword>
<feature type="region of interest" description="Disordered" evidence="6">
    <location>
        <begin position="141"/>
        <end position="198"/>
    </location>
</feature>
<feature type="domain" description="WAC" evidence="8">
    <location>
        <begin position="23"/>
        <end position="131"/>
    </location>
</feature>
<feature type="coiled-coil region" evidence="5">
    <location>
        <begin position="664"/>
        <end position="691"/>
    </location>
</feature>
<reference evidence="9 10" key="1">
    <citation type="submission" date="2020-08" db="EMBL/GenBank/DDBJ databases">
        <authorList>
            <person name="Koutsovoulos G."/>
            <person name="Danchin GJ E."/>
        </authorList>
    </citation>
    <scope>NUCLEOTIDE SEQUENCE [LARGE SCALE GENOMIC DNA]</scope>
</reference>
<evidence type="ECO:0000256" key="2">
    <source>
        <dbReference type="ARBA" id="ARBA00023054"/>
    </source>
</evidence>
<comment type="subcellular location">
    <subcellularLocation>
        <location evidence="1 4">Nucleus</location>
    </subcellularLocation>
</comment>
<dbReference type="EMBL" id="CAJEWN010001142">
    <property type="protein sequence ID" value="CAD2194739.1"/>
    <property type="molecule type" value="Genomic_DNA"/>
</dbReference>
<evidence type="ECO:0000256" key="3">
    <source>
        <dbReference type="ARBA" id="ARBA00023242"/>
    </source>
</evidence>
<feature type="compositionally biased region" description="Low complexity" evidence="6">
    <location>
        <begin position="710"/>
        <end position="721"/>
    </location>
</feature>
<dbReference type="GO" id="GO:0031445">
    <property type="term" value="P:regulation of heterochromatin formation"/>
    <property type="evidence" value="ECO:0007669"/>
    <property type="project" value="TreeGrafter"/>
</dbReference>
<dbReference type="InterPro" id="IPR047171">
    <property type="entry name" value="BAZ1A"/>
</dbReference>
<feature type="region of interest" description="Disordered" evidence="6">
    <location>
        <begin position="1312"/>
        <end position="1380"/>
    </location>
</feature>
<dbReference type="PROSITE" id="PS50827">
    <property type="entry name" value="DDT"/>
    <property type="match status" value="1"/>
</dbReference>
<dbReference type="Pfam" id="PF15613">
    <property type="entry name" value="WSD"/>
    <property type="match status" value="1"/>
</dbReference>